<dbReference type="HOGENOM" id="CLU_1302294_0_0_1"/>
<feature type="non-terminal residue" evidence="5">
    <location>
        <position position="212"/>
    </location>
</feature>
<dbReference type="GO" id="GO:0015677">
    <property type="term" value="P:copper ion import"/>
    <property type="evidence" value="ECO:0007669"/>
    <property type="project" value="TreeGrafter"/>
</dbReference>
<reference evidence="5 6" key="1">
    <citation type="submission" date="2014-04" db="EMBL/GenBank/DDBJ databases">
        <title>Evolutionary Origins and Diversification of the Mycorrhizal Mutualists.</title>
        <authorList>
            <consortium name="DOE Joint Genome Institute"/>
            <consortium name="Mycorrhizal Genomics Consortium"/>
            <person name="Kohler A."/>
            <person name="Kuo A."/>
            <person name="Nagy L.G."/>
            <person name="Floudas D."/>
            <person name="Copeland A."/>
            <person name="Barry K.W."/>
            <person name="Cichocki N."/>
            <person name="Veneault-Fourrey C."/>
            <person name="LaButti K."/>
            <person name="Lindquist E.A."/>
            <person name="Lipzen A."/>
            <person name="Lundell T."/>
            <person name="Morin E."/>
            <person name="Murat C."/>
            <person name="Riley R."/>
            <person name="Ohm R."/>
            <person name="Sun H."/>
            <person name="Tunlid A."/>
            <person name="Henrissat B."/>
            <person name="Grigoriev I.V."/>
            <person name="Hibbett D.S."/>
            <person name="Martin F."/>
        </authorList>
    </citation>
    <scope>NUCLEOTIDE SEQUENCE [LARGE SCALE GENOMIC DNA]</scope>
    <source>
        <strain evidence="5 6">MD-312</strain>
    </source>
</reference>
<dbReference type="GO" id="GO:0000293">
    <property type="term" value="F:ferric-chelate reductase activity"/>
    <property type="evidence" value="ECO:0007669"/>
    <property type="project" value="TreeGrafter"/>
</dbReference>
<dbReference type="AlphaFoldDB" id="A0A0C9WD69"/>
<dbReference type="OrthoDB" id="17725at2759"/>
<evidence type="ECO:0000313" key="6">
    <source>
        <dbReference type="Proteomes" id="UP000053820"/>
    </source>
</evidence>
<dbReference type="PANTHER" id="PTHR32361">
    <property type="entry name" value="FERRIC/CUPRIC REDUCTASE TRANSMEMBRANE COMPONENT"/>
    <property type="match status" value="1"/>
</dbReference>
<name>A0A0C9WD69_9AGAM</name>
<protein>
    <recommendedName>
        <fullName evidence="4">Ferric reductase NAD binding domain-containing protein</fullName>
    </recommendedName>
</protein>
<dbReference type="InterPro" id="IPR013121">
    <property type="entry name" value="Fe_red_NAD-bd_6"/>
</dbReference>
<dbReference type="GO" id="GO:0005886">
    <property type="term" value="C:plasma membrane"/>
    <property type="evidence" value="ECO:0007669"/>
    <property type="project" value="TreeGrafter"/>
</dbReference>
<sequence length="212" mass="22395">SVAKTPEGLVLMCETAGWWTGRLYEMAKVAGYGYEEGGVGRMISVMLEGPYGGPGHAVFASFSAAMFIVGGSGITFALSAVQDLLQRDLEGSGRVKIIELIWSIQDPCSLTPLVPQFTSLIHQSTRAPLKISVYYTRAADNSFPPDLTLTVLDAVIARAVSYGMGIKASMDITGVVVGVCGPVGLGDEVAQAVSAVDHGRRWAVGGIEMHEE</sequence>
<proteinExistence type="predicted"/>
<dbReference type="CDD" id="cd06186">
    <property type="entry name" value="NOX_Duox_like_FAD_NADP"/>
    <property type="match status" value="1"/>
</dbReference>
<keyword evidence="3" id="KW-0472">Membrane</keyword>
<keyword evidence="2" id="KW-0560">Oxidoreductase</keyword>
<keyword evidence="6" id="KW-1185">Reference proteome</keyword>
<dbReference type="SUPFAM" id="SSF52343">
    <property type="entry name" value="Ferredoxin reductase-like, C-terminal NADP-linked domain"/>
    <property type="match status" value="1"/>
</dbReference>
<feature type="transmembrane region" description="Helical" evidence="3">
    <location>
        <begin position="57"/>
        <end position="81"/>
    </location>
</feature>
<accession>A0A0C9WD69</accession>
<evidence type="ECO:0000256" key="1">
    <source>
        <dbReference type="ARBA" id="ARBA00022448"/>
    </source>
</evidence>
<dbReference type="InterPro" id="IPR039261">
    <property type="entry name" value="FNR_nucleotide-bd"/>
</dbReference>
<dbReference type="InterPro" id="IPR051410">
    <property type="entry name" value="Ferric/Cupric_Reductase"/>
</dbReference>
<evidence type="ECO:0000256" key="3">
    <source>
        <dbReference type="SAM" id="Phobius"/>
    </source>
</evidence>
<dbReference type="Proteomes" id="UP000053820">
    <property type="component" value="Unassembled WGS sequence"/>
</dbReference>
<organism evidence="5 6">
    <name type="scientific">Hydnomerulius pinastri MD-312</name>
    <dbReference type="NCBI Taxonomy" id="994086"/>
    <lineage>
        <taxon>Eukaryota</taxon>
        <taxon>Fungi</taxon>
        <taxon>Dikarya</taxon>
        <taxon>Basidiomycota</taxon>
        <taxon>Agaricomycotina</taxon>
        <taxon>Agaricomycetes</taxon>
        <taxon>Agaricomycetidae</taxon>
        <taxon>Boletales</taxon>
        <taxon>Boletales incertae sedis</taxon>
        <taxon>Leucogyrophana</taxon>
    </lineage>
</organism>
<dbReference type="PANTHER" id="PTHR32361:SF9">
    <property type="entry name" value="FERRIC REDUCTASE TRANSMEMBRANE COMPONENT 3-RELATED"/>
    <property type="match status" value="1"/>
</dbReference>
<evidence type="ECO:0000313" key="5">
    <source>
        <dbReference type="EMBL" id="KIJ62212.1"/>
    </source>
</evidence>
<keyword evidence="1" id="KW-0813">Transport</keyword>
<dbReference type="GO" id="GO:0006826">
    <property type="term" value="P:iron ion transport"/>
    <property type="evidence" value="ECO:0007669"/>
    <property type="project" value="TreeGrafter"/>
</dbReference>
<dbReference type="GO" id="GO:0006879">
    <property type="term" value="P:intracellular iron ion homeostasis"/>
    <property type="evidence" value="ECO:0007669"/>
    <property type="project" value="TreeGrafter"/>
</dbReference>
<keyword evidence="3" id="KW-0812">Transmembrane</keyword>
<dbReference type="Gene3D" id="3.40.50.80">
    <property type="entry name" value="Nucleotide-binding domain of ferredoxin-NADP reductase (FNR) module"/>
    <property type="match status" value="1"/>
</dbReference>
<gene>
    <name evidence="5" type="ORF">HYDPIDRAFT_94699</name>
</gene>
<evidence type="ECO:0000259" key="4">
    <source>
        <dbReference type="Pfam" id="PF08030"/>
    </source>
</evidence>
<feature type="domain" description="Ferric reductase NAD binding" evidence="4">
    <location>
        <begin position="64"/>
        <end position="140"/>
    </location>
</feature>
<dbReference type="Pfam" id="PF08030">
    <property type="entry name" value="NAD_binding_6"/>
    <property type="match status" value="1"/>
</dbReference>
<evidence type="ECO:0000256" key="2">
    <source>
        <dbReference type="ARBA" id="ARBA00023002"/>
    </source>
</evidence>
<keyword evidence="3" id="KW-1133">Transmembrane helix</keyword>
<dbReference type="EMBL" id="KN839856">
    <property type="protein sequence ID" value="KIJ62212.1"/>
    <property type="molecule type" value="Genomic_DNA"/>
</dbReference>